<dbReference type="SUPFAM" id="SSF56954">
    <property type="entry name" value="Outer membrane efflux proteins (OEP)"/>
    <property type="match status" value="1"/>
</dbReference>
<sequence>MIATRSRRLAKAPLVAAAAATLAACASVSPDGGMSPVVSRVSLELGKDAAKIVTPADAVAAQGRVRSLLSRPLTADAAVQIALLNNRGLQADYNALGVSEAAYVEASLPPSPVVSIERVAGSGDLDVERRLIADLLQLLTLPRRAKIAETEFRAAQQRAIAATFGAAAEARRAWIRAVAARETVGFLETARASAGAAAELTRKLGETGAATKLDQARSAALYAEVSTELAEARLDAAREREALTRRLGLWSRDADYRLPGRLPGFPKLKPQGDVEAAALTRRVDIIAARLELDALAQEYGLTEQTRAISVLEVTGIANRLRSDDGEKANAKGFEVAVEIPIFDFGKARSAKAREAYMGAVNRLLEKAVNARSEAREAYQTWRGRHDIARSYQTRVLPLRKTISEETLLRYNGMLVDVFDLLTNVRENVASNVAAIRARRDFFIADVDFQAALIGGGSPAPDAPPTAFAAATSVSASSASPH</sequence>
<dbReference type="PANTHER" id="PTHR30203">
    <property type="entry name" value="OUTER MEMBRANE CATION EFFLUX PROTEIN"/>
    <property type="match status" value="1"/>
</dbReference>
<dbReference type="Proteomes" id="UP000249577">
    <property type="component" value="Unassembled WGS sequence"/>
</dbReference>
<name>A0A2W5K1B4_ANCNO</name>
<dbReference type="InterPro" id="IPR010131">
    <property type="entry name" value="MdtP/NodT-like"/>
</dbReference>
<keyword evidence="1" id="KW-0732">Signal</keyword>
<reference evidence="2 3" key="1">
    <citation type="submission" date="2017-08" db="EMBL/GenBank/DDBJ databases">
        <title>Infants hospitalized years apart are colonized by the same room-sourced microbial strains.</title>
        <authorList>
            <person name="Brooks B."/>
            <person name="Olm M.R."/>
            <person name="Firek B.A."/>
            <person name="Baker R."/>
            <person name="Thomas B.C."/>
            <person name="Morowitz M.J."/>
            <person name="Banfield J.F."/>
        </authorList>
    </citation>
    <scope>NUCLEOTIDE SEQUENCE [LARGE SCALE GENOMIC DNA]</scope>
    <source>
        <strain evidence="2">S2_005_003_R2_43</strain>
    </source>
</reference>
<dbReference type="Gene3D" id="1.20.1600.10">
    <property type="entry name" value="Outer membrane efflux proteins (OEP)"/>
    <property type="match status" value="1"/>
</dbReference>
<organism evidence="2 3">
    <name type="scientific">Ancylobacter novellus</name>
    <name type="common">Thiobacillus novellus</name>
    <dbReference type="NCBI Taxonomy" id="921"/>
    <lineage>
        <taxon>Bacteria</taxon>
        <taxon>Pseudomonadati</taxon>
        <taxon>Pseudomonadota</taxon>
        <taxon>Alphaproteobacteria</taxon>
        <taxon>Hyphomicrobiales</taxon>
        <taxon>Xanthobacteraceae</taxon>
        <taxon>Ancylobacter</taxon>
    </lineage>
</organism>
<dbReference type="AlphaFoldDB" id="A0A2W5K1B4"/>
<feature type="signal peptide" evidence="1">
    <location>
        <begin position="1"/>
        <end position="26"/>
    </location>
</feature>
<dbReference type="PANTHER" id="PTHR30203:SF24">
    <property type="entry name" value="BLR4935 PROTEIN"/>
    <property type="match status" value="1"/>
</dbReference>
<dbReference type="GO" id="GO:0015562">
    <property type="term" value="F:efflux transmembrane transporter activity"/>
    <property type="evidence" value="ECO:0007669"/>
    <property type="project" value="InterPro"/>
</dbReference>
<comment type="caution">
    <text evidence="2">The sequence shown here is derived from an EMBL/GenBank/DDBJ whole genome shotgun (WGS) entry which is preliminary data.</text>
</comment>
<evidence type="ECO:0000313" key="3">
    <source>
        <dbReference type="Proteomes" id="UP000249577"/>
    </source>
</evidence>
<feature type="chain" id="PRO_5015872749" evidence="1">
    <location>
        <begin position="27"/>
        <end position="481"/>
    </location>
</feature>
<dbReference type="EMBL" id="QFPN01000015">
    <property type="protein sequence ID" value="PZQ10541.1"/>
    <property type="molecule type" value="Genomic_DNA"/>
</dbReference>
<gene>
    <name evidence="2" type="ORF">DI565_19790</name>
</gene>
<dbReference type="PROSITE" id="PS51257">
    <property type="entry name" value="PROKAR_LIPOPROTEIN"/>
    <property type="match status" value="1"/>
</dbReference>
<evidence type="ECO:0000256" key="1">
    <source>
        <dbReference type="SAM" id="SignalP"/>
    </source>
</evidence>
<protein>
    <submittedName>
        <fullName evidence="2">Copper resistance protein</fullName>
    </submittedName>
</protein>
<evidence type="ECO:0000313" key="2">
    <source>
        <dbReference type="EMBL" id="PZQ10541.1"/>
    </source>
</evidence>
<accession>A0A2W5K1B4</accession>
<proteinExistence type="predicted"/>